<keyword evidence="3" id="KW-1185">Reference proteome</keyword>
<evidence type="ECO:0000259" key="1">
    <source>
        <dbReference type="PROSITE" id="PS50800"/>
    </source>
</evidence>
<evidence type="ECO:0000313" key="2">
    <source>
        <dbReference type="EMBL" id="KAL0191457.1"/>
    </source>
</evidence>
<dbReference type="SMART" id="SM00513">
    <property type="entry name" value="SAP"/>
    <property type="match status" value="1"/>
</dbReference>
<name>A0ABD0R0G0_CIRMR</name>
<gene>
    <name evidence="2" type="ORF">M9458_014155</name>
</gene>
<feature type="domain" description="SAP" evidence="1">
    <location>
        <begin position="12"/>
        <end position="46"/>
    </location>
</feature>
<dbReference type="PROSITE" id="PS50800">
    <property type="entry name" value="SAP"/>
    <property type="match status" value="1"/>
</dbReference>
<evidence type="ECO:0000313" key="3">
    <source>
        <dbReference type="Proteomes" id="UP001529510"/>
    </source>
</evidence>
<organism evidence="2 3">
    <name type="scientific">Cirrhinus mrigala</name>
    <name type="common">Mrigala</name>
    <dbReference type="NCBI Taxonomy" id="683832"/>
    <lineage>
        <taxon>Eukaryota</taxon>
        <taxon>Metazoa</taxon>
        <taxon>Chordata</taxon>
        <taxon>Craniata</taxon>
        <taxon>Vertebrata</taxon>
        <taxon>Euteleostomi</taxon>
        <taxon>Actinopterygii</taxon>
        <taxon>Neopterygii</taxon>
        <taxon>Teleostei</taxon>
        <taxon>Ostariophysi</taxon>
        <taxon>Cypriniformes</taxon>
        <taxon>Cyprinidae</taxon>
        <taxon>Labeoninae</taxon>
        <taxon>Labeonini</taxon>
        <taxon>Cirrhinus</taxon>
    </lineage>
</organism>
<dbReference type="Pfam" id="PF02037">
    <property type="entry name" value="SAP"/>
    <property type="match status" value="1"/>
</dbReference>
<protein>
    <recommendedName>
        <fullName evidence="1">SAP domain-containing protein</fullName>
    </recommendedName>
</protein>
<dbReference type="InterPro" id="IPR039577">
    <property type="entry name" value="Rad18"/>
</dbReference>
<sequence>GGRRKAMPKLLYTLITVPKLKKMLKECHLSAQGSRDQLVRRHQEFTHIYNAQCDALNPKS</sequence>
<proteinExistence type="predicted"/>
<dbReference type="EMBL" id="JAMKFB020000006">
    <property type="protein sequence ID" value="KAL0191457.1"/>
    <property type="molecule type" value="Genomic_DNA"/>
</dbReference>
<dbReference type="PANTHER" id="PTHR14134:SF2">
    <property type="entry name" value="E3 UBIQUITIN-PROTEIN LIGASE RAD18"/>
    <property type="match status" value="1"/>
</dbReference>
<dbReference type="Proteomes" id="UP001529510">
    <property type="component" value="Unassembled WGS sequence"/>
</dbReference>
<feature type="non-terminal residue" evidence="2">
    <location>
        <position position="1"/>
    </location>
</feature>
<accession>A0ABD0R0G0</accession>
<comment type="caution">
    <text evidence="2">The sequence shown here is derived from an EMBL/GenBank/DDBJ whole genome shotgun (WGS) entry which is preliminary data.</text>
</comment>
<reference evidence="2 3" key="1">
    <citation type="submission" date="2024-05" db="EMBL/GenBank/DDBJ databases">
        <title>Genome sequencing and assembly of Indian major carp, Cirrhinus mrigala (Hamilton, 1822).</title>
        <authorList>
            <person name="Mohindra V."/>
            <person name="Chowdhury L.M."/>
            <person name="Lal K."/>
            <person name="Jena J.K."/>
        </authorList>
    </citation>
    <scope>NUCLEOTIDE SEQUENCE [LARGE SCALE GENOMIC DNA]</scope>
    <source>
        <strain evidence="2">CM1030</strain>
        <tissue evidence="2">Blood</tissue>
    </source>
</reference>
<dbReference type="InterPro" id="IPR003034">
    <property type="entry name" value="SAP_dom"/>
</dbReference>
<dbReference type="PANTHER" id="PTHR14134">
    <property type="entry name" value="E3 UBIQUITIN-PROTEIN LIGASE RAD18"/>
    <property type="match status" value="1"/>
</dbReference>
<dbReference type="SUPFAM" id="SSF68906">
    <property type="entry name" value="SAP domain"/>
    <property type="match status" value="1"/>
</dbReference>
<feature type="non-terminal residue" evidence="2">
    <location>
        <position position="60"/>
    </location>
</feature>
<dbReference type="AlphaFoldDB" id="A0ABD0R0G0"/>
<dbReference type="InterPro" id="IPR036361">
    <property type="entry name" value="SAP_dom_sf"/>
</dbReference>